<sequence>MDSIVTKMKNQLFVARAYFSNIKKLPSQDKLTREKKLNIQDSERSLSETTTDVDLPSQ</sequence>
<dbReference type="AlphaFoldDB" id="A0AAP0HYZ7"/>
<dbReference type="Pfam" id="PF25557">
    <property type="entry name" value="GAUT_1"/>
    <property type="match status" value="1"/>
</dbReference>
<keyword evidence="3" id="KW-1185">Reference proteome</keyword>
<feature type="region of interest" description="Disordered" evidence="1">
    <location>
        <begin position="29"/>
        <end position="58"/>
    </location>
</feature>
<feature type="compositionally biased region" description="Basic and acidic residues" evidence="1">
    <location>
        <begin position="29"/>
        <end position="46"/>
    </location>
</feature>
<dbReference type="Proteomes" id="UP001417504">
    <property type="component" value="Unassembled WGS sequence"/>
</dbReference>
<proteinExistence type="predicted"/>
<protein>
    <submittedName>
        <fullName evidence="2">Uncharacterized protein</fullName>
    </submittedName>
</protein>
<name>A0AAP0HYZ7_9MAGN</name>
<accession>A0AAP0HYZ7</accession>
<gene>
    <name evidence="2" type="ORF">Sjap_020421</name>
</gene>
<evidence type="ECO:0000256" key="1">
    <source>
        <dbReference type="SAM" id="MobiDB-lite"/>
    </source>
</evidence>
<dbReference type="EMBL" id="JBBNAE010000008">
    <property type="protein sequence ID" value="KAK9103167.1"/>
    <property type="molecule type" value="Genomic_DNA"/>
</dbReference>
<comment type="caution">
    <text evidence="2">The sequence shown here is derived from an EMBL/GenBank/DDBJ whole genome shotgun (WGS) entry which is preliminary data.</text>
</comment>
<feature type="compositionally biased region" description="Polar residues" evidence="1">
    <location>
        <begin position="47"/>
        <end position="58"/>
    </location>
</feature>
<evidence type="ECO:0000313" key="3">
    <source>
        <dbReference type="Proteomes" id="UP001417504"/>
    </source>
</evidence>
<reference evidence="2 3" key="1">
    <citation type="submission" date="2024-01" db="EMBL/GenBank/DDBJ databases">
        <title>Genome assemblies of Stephania.</title>
        <authorList>
            <person name="Yang L."/>
        </authorList>
    </citation>
    <scope>NUCLEOTIDE SEQUENCE [LARGE SCALE GENOMIC DNA]</scope>
    <source>
        <strain evidence="2">QJT</strain>
        <tissue evidence="2">Leaf</tissue>
    </source>
</reference>
<organism evidence="2 3">
    <name type="scientific">Stephania japonica</name>
    <dbReference type="NCBI Taxonomy" id="461633"/>
    <lineage>
        <taxon>Eukaryota</taxon>
        <taxon>Viridiplantae</taxon>
        <taxon>Streptophyta</taxon>
        <taxon>Embryophyta</taxon>
        <taxon>Tracheophyta</taxon>
        <taxon>Spermatophyta</taxon>
        <taxon>Magnoliopsida</taxon>
        <taxon>Ranunculales</taxon>
        <taxon>Menispermaceae</taxon>
        <taxon>Menispermoideae</taxon>
        <taxon>Cissampelideae</taxon>
        <taxon>Stephania</taxon>
    </lineage>
</organism>
<evidence type="ECO:0000313" key="2">
    <source>
        <dbReference type="EMBL" id="KAK9103167.1"/>
    </source>
</evidence>